<dbReference type="OrthoDB" id="9786961at2"/>
<dbReference type="PANTHER" id="PTHR38733">
    <property type="entry name" value="PROTEIN MCRC"/>
    <property type="match status" value="1"/>
</dbReference>
<dbReference type="EMBL" id="WBOT01000005">
    <property type="protein sequence ID" value="KAB2331286.1"/>
    <property type="molecule type" value="Genomic_DNA"/>
</dbReference>
<comment type="caution">
    <text evidence="1">The sequence shown here is derived from an EMBL/GenBank/DDBJ whole genome shotgun (WGS) entry which is preliminary data.</text>
</comment>
<dbReference type="Proteomes" id="UP000441354">
    <property type="component" value="Unassembled WGS sequence"/>
</dbReference>
<evidence type="ECO:0000313" key="2">
    <source>
        <dbReference type="Proteomes" id="UP000441354"/>
    </source>
</evidence>
<dbReference type="RefSeq" id="WP_151574949.1">
    <property type="nucleotide sequence ID" value="NZ_WBOT01000005.1"/>
</dbReference>
<dbReference type="PANTHER" id="PTHR38733:SF1">
    <property type="entry name" value="TYPE IV METHYL-DIRECTED RESTRICTION ENZYME ECOKMCRBC"/>
    <property type="match status" value="1"/>
</dbReference>
<dbReference type="GO" id="GO:0004519">
    <property type="term" value="F:endonuclease activity"/>
    <property type="evidence" value="ECO:0007669"/>
    <property type="project" value="UniProtKB-KW"/>
</dbReference>
<evidence type="ECO:0000313" key="1">
    <source>
        <dbReference type="EMBL" id="KAB2331286.1"/>
    </source>
</evidence>
<dbReference type="AlphaFoldDB" id="A0A7V7RJR9"/>
<organism evidence="1 2">
    <name type="scientific">Bacillus mesophilum</name>
    <dbReference type="NCBI Taxonomy" id="1071718"/>
    <lineage>
        <taxon>Bacteria</taxon>
        <taxon>Bacillati</taxon>
        <taxon>Bacillota</taxon>
        <taxon>Bacilli</taxon>
        <taxon>Bacillales</taxon>
        <taxon>Bacillaceae</taxon>
        <taxon>Bacillus</taxon>
    </lineage>
</organism>
<proteinExistence type="predicted"/>
<keyword evidence="1" id="KW-0540">Nuclease</keyword>
<sequence length="441" mass="51861">MKKTIEIKEFDIITSNKEYKGVYEFLDKESFTLLENMILQFNQNEDADALDFFSITTKRHIGKVIRAKNYVGNIQLNNGIQIQILPKIHGKSANDPKKTFLKMLRSLKDFPNKTFNENSLRTDRMTLFEVFINMYIQEAEVLVKRGLKSSYYTVEDNLNVYKGKVLFSEQLKFNHSHKERLYTRYDEYGKDRAENRLIKSTLLKLLKQSANAENINKIRKLLIHFELIKPSINYLKDFSKVKVDRNTRDYEAIMVWSRVFLNNESFTTFSGNTFGKALLFPMEKVFEAYIGRHLKKLLYNSNWEVVLQDKGYHLFKGKFALRPDIVLKNGNRKIIIDTKWKILNNIQSSNYGISQSDMYQMYAYAKKYGSKEIWLIYPTSVEVEHLKDICFSTNEGEQSAEVKVFFVDCHNVEESLGSFIEKVNYRNKRAFDYIDTSLDSC</sequence>
<dbReference type="InterPro" id="IPR019292">
    <property type="entry name" value="McrC"/>
</dbReference>
<accession>A0A7V7RJR9</accession>
<keyword evidence="1" id="KW-0378">Hydrolase</keyword>
<keyword evidence="1" id="KW-0255">Endonuclease</keyword>
<reference evidence="1 2" key="1">
    <citation type="journal article" date="2014" name="Arch. Microbiol.">
        <title>Bacillus mesophilum sp. nov., strain IITR-54T, a novel 4-chlorobiphenyl dechlorinating bacterium.</title>
        <authorList>
            <person name="Manickam N."/>
            <person name="Singh N.K."/>
            <person name="Bajaj A."/>
            <person name="Kumar R.M."/>
            <person name="Kaur G."/>
            <person name="Kaur N."/>
            <person name="Bala M."/>
            <person name="Kumar A."/>
            <person name="Mayilraj S."/>
        </authorList>
    </citation>
    <scope>NUCLEOTIDE SEQUENCE [LARGE SCALE GENOMIC DNA]</scope>
    <source>
        <strain evidence="1 2">IITR-54</strain>
    </source>
</reference>
<keyword evidence="2" id="KW-1185">Reference proteome</keyword>
<protein>
    <submittedName>
        <fullName evidence="1">Restriction endonuclease</fullName>
    </submittedName>
</protein>
<gene>
    <name evidence="1" type="ORF">F7732_15640</name>
</gene>
<dbReference type="Pfam" id="PF10117">
    <property type="entry name" value="McrBC"/>
    <property type="match status" value="1"/>
</dbReference>
<name>A0A7V7RJR9_9BACI</name>